<reference evidence="2" key="2">
    <citation type="journal article" date="2017" name="Nat. Plants">
        <title>The Aegilops tauschii genome reveals multiple impacts of transposons.</title>
        <authorList>
            <person name="Zhao G."/>
            <person name="Zou C."/>
            <person name="Li K."/>
            <person name="Wang K."/>
            <person name="Li T."/>
            <person name="Gao L."/>
            <person name="Zhang X."/>
            <person name="Wang H."/>
            <person name="Yang Z."/>
            <person name="Liu X."/>
            <person name="Jiang W."/>
            <person name="Mao L."/>
            <person name="Kong X."/>
            <person name="Jiao Y."/>
            <person name="Jia J."/>
        </authorList>
    </citation>
    <scope>NUCLEOTIDE SEQUENCE [LARGE SCALE GENOMIC DNA]</scope>
    <source>
        <strain evidence="2">cv. AL8/78</strain>
    </source>
</reference>
<keyword evidence="2" id="KW-1185">Reference proteome</keyword>
<accession>A0A453N3W6</accession>
<reference evidence="1" key="3">
    <citation type="journal article" date="2017" name="Nature">
        <title>Genome sequence of the progenitor of the wheat D genome Aegilops tauschii.</title>
        <authorList>
            <person name="Luo M.C."/>
            <person name="Gu Y.Q."/>
            <person name="Puiu D."/>
            <person name="Wang H."/>
            <person name="Twardziok S.O."/>
            <person name="Deal K.R."/>
            <person name="Huo N."/>
            <person name="Zhu T."/>
            <person name="Wang L."/>
            <person name="Wang Y."/>
            <person name="McGuire P.E."/>
            <person name="Liu S."/>
            <person name="Long H."/>
            <person name="Ramasamy R.K."/>
            <person name="Rodriguez J.C."/>
            <person name="Van S.L."/>
            <person name="Yuan L."/>
            <person name="Wang Z."/>
            <person name="Xia Z."/>
            <person name="Xiao L."/>
            <person name="Anderson O.D."/>
            <person name="Ouyang S."/>
            <person name="Liang Y."/>
            <person name="Zimin A.V."/>
            <person name="Pertea G."/>
            <person name="Qi P."/>
            <person name="Bennetzen J.L."/>
            <person name="Dai X."/>
            <person name="Dawson M.W."/>
            <person name="Muller H.G."/>
            <person name="Kugler K."/>
            <person name="Rivarola-Duarte L."/>
            <person name="Spannagl M."/>
            <person name="Mayer K.F.X."/>
            <person name="Lu F.H."/>
            <person name="Bevan M.W."/>
            <person name="Leroy P."/>
            <person name="Li P."/>
            <person name="You F.M."/>
            <person name="Sun Q."/>
            <person name="Liu Z."/>
            <person name="Lyons E."/>
            <person name="Wicker T."/>
            <person name="Salzberg S.L."/>
            <person name="Devos K.M."/>
            <person name="Dvorak J."/>
        </authorList>
    </citation>
    <scope>NUCLEOTIDE SEQUENCE [LARGE SCALE GENOMIC DNA]</scope>
    <source>
        <strain evidence="1">cv. AL8/78</strain>
    </source>
</reference>
<dbReference type="EnsemblPlants" id="AET6Gv20217400.17">
    <property type="protein sequence ID" value="AET6Gv20217400.17"/>
    <property type="gene ID" value="AET6Gv20217400"/>
</dbReference>
<reference evidence="1" key="5">
    <citation type="journal article" date="2021" name="G3 (Bethesda)">
        <title>Aegilops tauschii genome assembly Aet v5.0 features greater sequence contiguity and improved annotation.</title>
        <authorList>
            <person name="Wang L."/>
            <person name="Zhu T."/>
            <person name="Rodriguez J.C."/>
            <person name="Deal K.R."/>
            <person name="Dubcovsky J."/>
            <person name="McGuire P.E."/>
            <person name="Lux T."/>
            <person name="Spannagl M."/>
            <person name="Mayer K.F.X."/>
            <person name="Baldrich P."/>
            <person name="Meyers B.C."/>
            <person name="Huo N."/>
            <person name="Gu Y.Q."/>
            <person name="Zhou H."/>
            <person name="Devos K.M."/>
            <person name="Bennetzen J.L."/>
            <person name="Unver T."/>
            <person name="Budak H."/>
            <person name="Gulick P.J."/>
            <person name="Galiba G."/>
            <person name="Kalapos B."/>
            <person name="Nelson D.R."/>
            <person name="Li P."/>
            <person name="You F.M."/>
            <person name="Luo M.C."/>
            <person name="Dvorak J."/>
        </authorList>
    </citation>
    <scope>NUCLEOTIDE SEQUENCE [LARGE SCALE GENOMIC DNA]</scope>
    <source>
        <strain evidence="1">cv. AL8/78</strain>
    </source>
</reference>
<organism evidence="1 2">
    <name type="scientific">Aegilops tauschii subsp. strangulata</name>
    <name type="common">Goatgrass</name>
    <dbReference type="NCBI Taxonomy" id="200361"/>
    <lineage>
        <taxon>Eukaryota</taxon>
        <taxon>Viridiplantae</taxon>
        <taxon>Streptophyta</taxon>
        <taxon>Embryophyta</taxon>
        <taxon>Tracheophyta</taxon>
        <taxon>Spermatophyta</taxon>
        <taxon>Magnoliopsida</taxon>
        <taxon>Liliopsida</taxon>
        <taxon>Poales</taxon>
        <taxon>Poaceae</taxon>
        <taxon>BOP clade</taxon>
        <taxon>Pooideae</taxon>
        <taxon>Triticodae</taxon>
        <taxon>Triticeae</taxon>
        <taxon>Triticinae</taxon>
        <taxon>Aegilops</taxon>
    </lineage>
</organism>
<dbReference type="AlphaFoldDB" id="A0A453N3W6"/>
<reference evidence="1" key="4">
    <citation type="submission" date="2019-03" db="UniProtKB">
        <authorList>
            <consortium name="EnsemblPlants"/>
        </authorList>
    </citation>
    <scope>IDENTIFICATION</scope>
</reference>
<protein>
    <submittedName>
        <fullName evidence="1">Uncharacterized protein</fullName>
    </submittedName>
</protein>
<sequence>MIDDDSCNKQTWRPRSATHTHNQMILLSCASYRPDDNGDAVAATCRLLCLFHPYCEKRDHLWVRALLSSHRQNSLQISTPFFSSCSMFELVWTRRAS</sequence>
<proteinExistence type="predicted"/>
<evidence type="ECO:0000313" key="1">
    <source>
        <dbReference type="EnsemblPlants" id="AET6Gv20217400.17"/>
    </source>
</evidence>
<reference evidence="2" key="1">
    <citation type="journal article" date="2014" name="Science">
        <title>Ancient hybridizations among the ancestral genomes of bread wheat.</title>
        <authorList>
            <consortium name="International Wheat Genome Sequencing Consortium,"/>
            <person name="Marcussen T."/>
            <person name="Sandve S.R."/>
            <person name="Heier L."/>
            <person name="Spannagl M."/>
            <person name="Pfeifer M."/>
            <person name="Jakobsen K.S."/>
            <person name="Wulff B.B."/>
            <person name="Steuernagel B."/>
            <person name="Mayer K.F."/>
            <person name="Olsen O.A."/>
        </authorList>
    </citation>
    <scope>NUCLEOTIDE SEQUENCE [LARGE SCALE GENOMIC DNA]</scope>
    <source>
        <strain evidence="2">cv. AL8/78</strain>
    </source>
</reference>
<dbReference type="Gramene" id="AET6Gv20217400.17">
    <property type="protein sequence ID" value="AET6Gv20217400.17"/>
    <property type="gene ID" value="AET6Gv20217400"/>
</dbReference>
<evidence type="ECO:0000313" key="2">
    <source>
        <dbReference type="Proteomes" id="UP000015105"/>
    </source>
</evidence>
<dbReference type="Proteomes" id="UP000015105">
    <property type="component" value="Chromosome 6D"/>
</dbReference>
<name>A0A453N3W6_AEGTS</name>